<keyword evidence="1 3" id="KW-0694">RNA-binding</keyword>
<dbReference type="InterPro" id="IPR002877">
    <property type="entry name" value="RNA_MeTrfase_FtsJ_dom"/>
</dbReference>
<keyword evidence="6" id="KW-0489">Methyltransferase</keyword>
<evidence type="ECO:0000259" key="4">
    <source>
        <dbReference type="Pfam" id="PF01479"/>
    </source>
</evidence>
<evidence type="ECO:0000313" key="6">
    <source>
        <dbReference type="EMBL" id="NWJ47323.1"/>
    </source>
</evidence>
<reference evidence="6 7" key="1">
    <citation type="submission" date="2020-06" db="EMBL/GenBank/DDBJ databases">
        <title>Anoxygenic phototrophic Chloroflexota member uses a Type I reaction center.</title>
        <authorList>
            <person name="Tsuji J.M."/>
            <person name="Shaw N.A."/>
            <person name="Nagashima S."/>
            <person name="Venkiteswaran J."/>
            <person name="Schiff S.L."/>
            <person name="Hanada S."/>
            <person name="Tank M."/>
            <person name="Neufeld J.D."/>
        </authorList>
    </citation>
    <scope>NUCLEOTIDE SEQUENCE [LARGE SCALE GENOMIC DNA]</scope>
    <source>
        <strain evidence="6">L227-S17</strain>
    </source>
</reference>
<dbReference type="AlphaFoldDB" id="A0A8T7M5H5"/>
<evidence type="ECO:0000313" key="7">
    <source>
        <dbReference type="Proteomes" id="UP000521676"/>
    </source>
</evidence>
<dbReference type="InterPro" id="IPR002942">
    <property type="entry name" value="S4_RNA-bd"/>
</dbReference>
<evidence type="ECO:0000259" key="5">
    <source>
        <dbReference type="Pfam" id="PF01728"/>
    </source>
</evidence>
<gene>
    <name evidence="6" type="ORF">HXX08_15800</name>
</gene>
<dbReference type="CDD" id="cd00165">
    <property type="entry name" value="S4"/>
    <property type="match status" value="1"/>
</dbReference>
<proteinExistence type="inferred from homology"/>
<dbReference type="Pfam" id="PF01728">
    <property type="entry name" value="FtsJ"/>
    <property type="match status" value="1"/>
</dbReference>
<dbReference type="Pfam" id="PF01479">
    <property type="entry name" value="S4"/>
    <property type="match status" value="1"/>
</dbReference>
<dbReference type="SUPFAM" id="SSF55174">
    <property type="entry name" value="Alpha-L RNA-binding motif"/>
    <property type="match status" value="1"/>
</dbReference>
<protein>
    <submittedName>
        <fullName evidence="6">TlyA family RNA methyltransferase</fullName>
    </submittedName>
</protein>
<dbReference type="PIRSF" id="PIRSF005578">
    <property type="entry name" value="TlyA"/>
    <property type="match status" value="1"/>
</dbReference>
<dbReference type="GO" id="GO:0003723">
    <property type="term" value="F:RNA binding"/>
    <property type="evidence" value="ECO:0007669"/>
    <property type="project" value="UniProtKB-KW"/>
</dbReference>
<dbReference type="InterPro" id="IPR036986">
    <property type="entry name" value="S4_RNA-bd_sf"/>
</dbReference>
<evidence type="ECO:0000256" key="1">
    <source>
        <dbReference type="ARBA" id="ARBA00022884"/>
    </source>
</evidence>
<feature type="domain" description="Ribosomal RNA methyltransferase FtsJ" evidence="5">
    <location>
        <begin position="66"/>
        <end position="254"/>
    </location>
</feature>
<dbReference type="InterPro" id="IPR004538">
    <property type="entry name" value="Hemolysin_A/TlyA"/>
</dbReference>
<dbReference type="GO" id="GO:0032259">
    <property type="term" value="P:methylation"/>
    <property type="evidence" value="ECO:0007669"/>
    <property type="project" value="UniProtKB-KW"/>
</dbReference>
<dbReference type="PANTHER" id="PTHR32319">
    <property type="entry name" value="BACTERIAL HEMOLYSIN-LIKE PROTEIN"/>
    <property type="match status" value="1"/>
</dbReference>
<name>A0A8T7M5H5_9CHLR</name>
<accession>A0A8T7M5H5</accession>
<comment type="caution">
    <text evidence="6">The sequence shown here is derived from an EMBL/GenBank/DDBJ whole genome shotgun (WGS) entry which is preliminary data.</text>
</comment>
<dbReference type="SUPFAM" id="SSF53335">
    <property type="entry name" value="S-adenosyl-L-methionine-dependent methyltransferases"/>
    <property type="match status" value="1"/>
</dbReference>
<dbReference type="Proteomes" id="UP000521676">
    <property type="component" value="Unassembled WGS sequence"/>
</dbReference>
<evidence type="ECO:0000256" key="3">
    <source>
        <dbReference type="PROSITE-ProRule" id="PRU00182"/>
    </source>
</evidence>
<evidence type="ECO:0000256" key="2">
    <source>
        <dbReference type="ARBA" id="ARBA00029460"/>
    </source>
</evidence>
<dbReference type="NCBIfam" id="TIGR00478">
    <property type="entry name" value="tly"/>
    <property type="match status" value="1"/>
</dbReference>
<sequence length="280" mass="30573">MIESTKKRVDQWLVELGIAPTREKAQALIMAGQVLAGTRRIDKAGQSLNPVEAHTLNLKEGSALKYVSRGGFKLEHALDVFQIDPTGKLALDVGASTGGFSDCFLQHGARKVIALDVGNSQLAWSLRQDSRVYILDHTNVRYSESLPEVEPGRGAALADVAAVDVSFISLKLVLPAVRNLIIPDAPLVVLVKPQFEAGKERVGKGGIIKDTLVHRAVLEDLIEWWNTNRFTLQGLIRSPILGTEGNLEFLAHLKAVEEVVDNWVTPAAHGLEQLLGRMEL</sequence>
<dbReference type="Gene3D" id="3.40.50.150">
    <property type="entry name" value="Vaccinia Virus protein VP39"/>
    <property type="match status" value="1"/>
</dbReference>
<comment type="similarity">
    <text evidence="2">Belongs to the TlyA family.</text>
</comment>
<dbReference type="EMBL" id="JACATZ010000003">
    <property type="protein sequence ID" value="NWJ47323.1"/>
    <property type="molecule type" value="Genomic_DNA"/>
</dbReference>
<keyword evidence="6" id="KW-0808">Transferase</keyword>
<dbReference type="InterPro" id="IPR047048">
    <property type="entry name" value="TlyA"/>
</dbReference>
<feature type="domain" description="RNA-binding S4" evidence="4">
    <location>
        <begin position="8"/>
        <end position="48"/>
    </location>
</feature>
<dbReference type="Gene3D" id="3.10.290.10">
    <property type="entry name" value="RNA-binding S4 domain"/>
    <property type="match status" value="1"/>
</dbReference>
<dbReference type="GO" id="GO:0008168">
    <property type="term" value="F:methyltransferase activity"/>
    <property type="evidence" value="ECO:0007669"/>
    <property type="project" value="UniProtKB-KW"/>
</dbReference>
<dbReference type="PANTHER" id="PTHR32319:SF0">
    <property type="entry name" value="BACTERIAL HEMOLYSIN-LIKE PROTEIN"/>
    <property type="match status" value="1"/>
</dbReference>
<organism evidence="6 7">
    <name type="scientific">Candidatus Chlorohelix allophototropha</name>
    <dbReference type="NCBI Taxonomy" id="3003348"/>
    <lineage>
        <taxon>Bacteria</taxon>
        <taxon>Bacillati</taxon>
        <taxon>Chloroflexota</taxon>
        <taxon>Chloroflexia</taxon>
        <taxon>Candidatus Chloroheliales</taxon>
        <taxon>Candidatus Chloroheliaceae</taxon>
        <taxon>Candidatus Chlorohelix</taxon>
    </lineage>
</organism>
<dbReference type="PROSITE" id="PS50889">
    <property type="entry name" value="S4"/>
    <property type="match status" value="1"/>
</dbReference>
<dbReference type="InterPro" id="IPR029063">
    <property type="entry name" value="SAM-dependent_MTases_sf"/>
</dbReference>